<feature type="compositionally biased region" description="Low complexity" evidence="1">
    <location>
        <begin position="166"/>
        <end position="176"/>
    </location>
</feature>
<reference evidence="3" key="1">
    <citation type="submission" date="2025-08" db="UniProtKB">
        <authorList>
            <consortium name="RefSeq"/>
        </authorList>
    </citation>
    <scope>IDENTIFICATION</scope>
    <source>
        <tissue evidence="3">Gonad</tissue>
    </source>
</reference>
<gene>
    <name evidence="3" type="primary">LOC109465371</name>
</gene>
<dbReference type="OrthoDB" id="10019720at2759"/>
<name>A0A6P4Y703_BRABE</name>
<dbReference type="AlphaFoldDB" id="A0A6P4Y703"/>
<dbReference type="KEGG" id="bbel:109465371"/>
<accession>A0A6P4Y703</accession>
<protein>
    <submittedName>
        <fullName evidence="3">Uncharacterized protein LOC109465371</fullName>
    </submittedName>
</protein>
<evidence type="ECO:0000256" key="1">
    <source>
        <dbReference type="SAM" id="MobiDB-lite"/>
    </source>
</evidence>
<dbReference type="Proteomes" id="UP000515135">
    <property type="component" value="Unplaced"/>
</dbReference>
<sequence length="287" mass="32165">MEGTAKSEPLTIQGKSNRPELKRLAMPKKPKDRYENEWDEAKPETPPTTVRGPLLFGKPRPSKFSHLAAQMETEESGTATDELNRLQPTITRAAPKLQIAQNYHHTQLQGKGLLKQPQLQDFEKNAGVHVAPEQLRKGVPGEVSKVQRVPGKVAQLNGEQRASSLPGTPTGTPPKTSAEKHHSWFGVVQEEKPPCVPQTIYLPEQRRWFGFGPVYQPTQTVCVPVQPKVSVVDQVKQKGLSTKTKQFYHQDSDRDFFVDKNHQEMPKITKRCPRSNAEFNALAPSTL</sequence>
<proteinExistence type="predicted"/>
<evidence type="ECO:0000313" key="3">
    <source>
        <dbReference type="RefSeq" id="XP_019618144.1"/>
    </source>
</evidence>
<dbReference type="RefSeq" id="XP_019618144.1">
    <property type="nucleotide sequence ID" value="XM_019762585.1"/>
</dbReference>
<feature type="region of interest" description="Disordered" evidence="1">
    <location>
        <begin position="156"/>
        <end position="180"/>
    </location>
</feature>
<feature type="compositionally biased region" description="Basic and acidic residues" evidence="1">
    <location>
        <begin position="32"/>
        <end position="43"/>
    </location>
</feature>
<feature type="region of interest" description="Disordered" evidence="1">
    <location>
        <begin position="1"/>
        <end position="61"/>
    </location>
</feature>
<organism evidence="2 3">
    <name type="scientific">Branchiostoma belcheri</name>
    <name type="common">Amphioxus</name>
    <dbReference type="NCBI Taxonomy" id="7741"/>
    <lineage>
        <taxon>Eukaryota</taxon>
        <taxon>Metazoa</taxon>
        <taxon>Chordata</taxon>
        <taxon>Cephalochordata</taxon>
        <taxon>Leptocardii</taxon>
        <taxon>Amphioxiformes</taxon>
        <taxon>Branchiostomatidae</taxon>
        <taxon>Branchiostoma</taxon>
    </lineage>
</organism>
<evidence type="ECO:0000313" key="2">
    <source>
        <dbReference type="Proteomes" id="UP000515135"/>
    </source>
</evidence>
<dbReference type="GeneID" id="109465371"/>
<keyword evidence="2" id="KW-1185">Reference proteome</keyword>